<feature type="transmembrane region" description="Helical" evidence="6">
    <location>
        <begin position="297"/>
        <end position="318"/>
    </location>
</feature>
<evidence type="ECO:0000256" key="5">
    <source>
        <dbReference type="ARBA" id="ARBA00023136"/>
    </source>
</evidence>
<dbReference type="PANTHER" id="PTHR11048">
    <property type="entry name" value="PRENYLTRANSFERASES"/>
    <property type="match status" value="1"/>
</dbReference>
<keyword evidence="2" id="KW-1003">Cell membrane</keyword>
<dbReference type="InterPro" id="IPR000537">
    <property type="entry name" value="UbiA_prenyltransferase"/>
</dbReference>
<evidence type="ECO:0000313" key="8">
    <source>
        <dbReference type="Proteomes" id="UP000319783"/>
    </source>
</evidence>
<evidence type="ECO:0000313" key="7">
    <source>
        <dbReference type="EMBL" id="TLD43028.1"/>
    </source>
</evidence>
<comment type="subcellular location">
    <subcellularLocation>
        <location evidence="1">Membrane</location>
        <topology evidence="1">Multi-pass membrane protein</topology>
    </subcellularLocation>
</comment>
<keyword evidence="4 6" id="KW-1133">Transmembrane helix</keyword>
<dbReference type="GO" id="GO:0016765">
    <property type="term" value="F:transferase activity, transferring alkyl or aryl (other than methyl) groups"/>
    <property type="evidence" value="ECO:0007669"/>
    <property type="project" value="InterPro"/>
</dbReference>
<dbReference type="CDD" id="cd13963">
    <property type="entry name" value="PT_UbiA_2"/>
    <property type="match status" value="1"/>
</dbReference>
<dbReference type="Proteomes" id="UP000319783">
    <property type="component" value="Unassembled WGS sequence"/>
</dbReference>
<dbReference type="GO" id="GO:0005886">
    <property type="term" value="C:plasma membrane"/>
    <property type="evidence" value="ECO:0007669"/>
    <property type="project" value="TreeGrafter"/>
</dbReference>
<dbReference type="Gene3D" id="1.10.357.140">
    <property type="entry name" value="UbiA prenyltransferase"/>
    <property type="match status" value="1"/>
</dbReference>
<dbReference type="NCBIfam" id="NF006088">
    <property type="entry name" value="PRK08238.1"/>
    <property type="match status" value="1"/>
</dbReference>
<organism evidence="7 8">
    <name type="scientific">Candidatus Jettenia ecosi</name>
    <dbReference type="NCBI Taxonomy" id="2494326"/>
    <lineage>
        <taxon>Bacteria</taxon>
        <taxon>Pseudomonadati</taxon>
        <taxon>Planctomycetota</taxon>
        <taxon>Candidatus Brocadiia</taxon>
        <taxon>Candidatus Brocadiales</taxon>
        <taxon>Candidatus Brocadiaceae</taxon>
        <taxon>Candidatus Jettenia</taxon>
    </lineage>
</organism>
<dbReference type="AlphaFoldDB" id="A0A533QE82"/>
<reference evidence="7 8" key="1">
    <citation type="submission" date="2019-04" db="EMBL/GenBank/DDBJ databases">
        <title>Genome of a novel bacterium Candidatus Jettenia ecosi reconstructed from metagenome of an anammox bioreactor.</title>
        <authorList>
            <person name="Mardanov A.V."/>
            <person name="Beletsky A.V."/>
            <person name="Ravin N.V."/>
            <person name="Botchkova E.A."/>
            <person name="Litti Y.V."/>
            <person name="Nozhevnikova A.N."/>
        </authorList>
    </citation>
    <scope>NUCLEOTIDE SEQUENCE [LARGE SCALE GENOMIC DNA]</scope>
    <source>
        <strain evidence="7">J2</strain>
    </source>
</reference>
<feature type="transmembrane region" description="Helical" evidence="6">
    <location>
        <begin position="259"/>
        <end position="276"/>
    </location>
</feature>
<evidence type="ECO:0000256" key="4">
    <source>
        <dbReference type="ARBA" id="ARBA00022989"/>
    </source>
</evidence>
<feature type="transmembrane region" description="Helical" evidence="6">
    <location>
        <begin position="420"/>
        <end position="440"/>
    </location>
</feature>
<dbReference type="PANTHER" id="PTHR11048:SF5">
    <property type="entry name" value="DECAPRENYL-PHOSPHATE PHOSPHORIBOSYLTRANSFERASE"/>
    <property type="match status" value="1"/>
</dbReference>
<feature type="transmembrane region" description="Helical" evidence="6">
    <location>
        <begin position="346"/>
        <end position="363"/>
    </location>
</feature>
<accession>A0A533QE82</accession>
<evidence type="ECO:0000256" key="6">
    <source>
        <dbReference type="SAM" id="Phobius"/>
    </source>
</evidence>
<dbReference type="InterPro" id="IPR039653">
    <property type="entry name" value="Prenyltransferase"/>
</dbReference>
<evidence type="ECO:0000256" key="1">
    <source>
        <dbReference type="ARBA" id="ARBA00004141"/>
    </source>
</evidence>
<dbReference type="GO" id="GO:0009247">
    <property type="term" value="P:glycolipid biosynthetic process"/>
    <property type="evidence" value="ECO:0007669"/>
    <property type="project" value="TreeGrafter"/>
</dbReference>
<feature type="transmembrane region" description="Helical" evidence="6">
    <location>
        <begin position="452"/>
        <end position="472"/>
    </location>
</feature>
<comment type="caution">
    <text evidence="7">The sequence shown here is derived from an EMBL/GenBank/DDBJ whole genome shotgun (WGS) entry which is preliminary data.</text>
</comment>
<dbReference type="InterPro" id="IPR044878">
    <property type="entry name" value="UbiA_sf"/>
</dbReference>
<evidence type="ECO:0000256" key="2">
    <source>
        <dbReference type="ARBA" id="ARBA00022475"/>
    </source>
</evidence>
<keyword evidence="3 6" id="KW-0812">Transmembrane</keyword>
<gene>
    <name evidence="7" type="ORF">JETT_0711</name>
</gene>
<evidence type="ECO:0000256" key="3">
    <source>
        <dbReference type="ARBA" id="ARBA00022692"/>
    </source>
</evidence>
<name>A0A533QE82_9BACT</name>
<protein>
    <submittedName>
        <fullName evidence="7">Putative membrane protein</fullName>
    </submittedName>
</protein>
<dbReference type="Pfam" id="PF01040">
    <property type="entry name" value="UbiA"/>
    <property type="match status" value="1"/>
</dbReference>
<feature type="transmembrane region" description="Helical" evidence="6">
    <location>
        <begin position="369"/>
        <end position="390"/>
    </location>
</feature>
<feature type="transmembrane region" description="Helical" evidence="6">
    <location>
        <begin position="324"/>
        <end position="341"/>
    </location>
</feature>
<keyword evidence="5 6" id="KW-0472">Membrane</keyword>
<dbReference type="InterPro" id="IPR036412">
    <property type="entry name" value="HAD-like_sf"/>
</dbReference>
<dbReference type="SUPFAM" id="SSF56784">
    <property type="entry name" value="HAD-like"/>
    <property type="match status" value="1"/>
</dbReference>
<sequence>MSLILEAEPQKHNSENSFPFAFHLRFRTMNKNNNLENSVPLCVDPDGTLVKTNILTEAFLILLRRNILFVFIAPLWLLKGKSYFTQQITNRVDLDIHSLPYNRKFIGYLQEQHEEGRCLILITNLNDKYTRQIAEYIGFFDYVLTSNDHGKLKQLKDSFGIKGFDYAGNLRNDLEIWQHARQVIPVNPKSSAKSTIRPPPEKTTSIIKQIFHRWYRDIKVYLHALRIHQWLKNLLVFVPLITAHQLTNIPLFLQTTIGFFAFSLCASSVYLLNDLLDLSVDRKHPRKRYRPFAAGTIPIKHGMLLIPALLLASFGIALSLPGKFLAILGTYYVLTLAYSLWLKKKMLVDVLALTALYTLRILAGSSTVFIVSSFWLLAFSLFIFLSLAMIKRYSELIGLRGPFEKFIKGRNYHISDLSTLKGLGISSGHMAVLVLALYINSEDIRVMYTHPTMIWLLCPLVLYWISRIWLLAGRGKLHDDPIIMTL</sequence>
<proteinExistence type="predicted"/>
<dbReference type="EMBL" id="SULG01000009">
    <property type="protein sequence ID" value="TLD43028.1"/>
    <property type="molecule type" value="Genomic_DNA"/>
</dbReference>